<gene>
    <name evidence="1" type="ORF">N0V87_010141</name>
</gene>
<dbReference type="AlphaFoldDB" id="A0A9W8WPY4"/>
<name>A0A9W8WPY4_9PLEO</name>
<protein>
    <submittedName>
        <fullName evidence="1">Uncharacterized protein</fullName>
    </submittedName>
</protein>
<organism evidence="1 2">
    <name type="scientific">Didymella glomerata</name>
    <dbReference type="NCBI Taxonomy" id="749621"/>
    <lineage>
        <taxon>Eukaryota</taxon>
        <taxon>Fungi</taxon>
        <taxon>Dikarya</taxon>
        <taxon>Ascomycota</taxon>
        <taxon>Pezizomycotina</taxon>
        <taxon>Dothideomycetes</taxon>
        <taxon>Pleosporomycetidae</taxon>
        <taxon>Pleosporales</taxon>
        <taxon>Pleosporineae</taxon>
        <taxon>Didymellaceae</taxon>
        <taxon>Didymella</taxon>
    </lineage>
</organism>
<reference evidence="1" key="1">
    <citation type="submission" date="2022-10" db="EMBL/GenBank/DDBJ databases">
        <title>Tapping the CABI collections for fungal endophytes: first genome assemblies for Collariella, Neodidymelliopsis, Ascochyta clinopodiicola, Didymella pomorum, Didymosphaeria variabile, Neocosmospora piperis and Neocucurbitaria cava.</title>
        <authorList>
            <person name="Hill R."/>
        </authorList>
    </citation>
    <scope>NUCLEOTIDE SEQUENCE</scope>
    <source>
        <strain evidence="1">IMI 360193</strain>
    </source>
</reference>
<keyword evidence="2" id="KW-1185">Reference proteome</keyword>
<accession>A0A9W8WPY4</accession>
<sequence length="164" mass="18732">MSYVQAFETLAADTLLTDEEEQWLEDVQYKYVEGLAAIKCNCQTCMDGMEQLIAEYWAAVQRGYVAVQEAESGMGSQDLPEQEGRWFVNGARYLQDLLSDYTSDWASKDSEQDEQDEQDAEMKHAITEDETRWAARVNAYLLDQDGFGPRDDHLHEVLSAQATR</sequence>
<evidence type="ECO:0000313" key="1">
    <source>
        <dbReference type="EMBL" id="KAJ4330277.1"/>
    </source>
</evidence>
<dbReference type="Proteomes" id="UP001140562">
    <property type="component" value="Unassembled WGS sequence"/>
</dbReference>
<evidence type="ECO:0000313" key="2">
    <source>
        <dbReference type="Proteomes" id="UP001140562"/>
    </source>
</evidence>
<proteinExistence type="predicted"/>
<dbReference type="EMBL" id="JAPEUV010000210">
    <property type="protein sequence ID" value="KAJ4330277.1"/>
    <property type="molecule type" value="Genomic_DNA"/>
</dbReference>
<comment type="caution">
    <text evidence="1">The sequence shown here is derived from an EMBL/GenBank/DDBJ whole genome shotgun (WGS) entry which is preliminary data.</text>
</comment>